<dbReference type="InterPro" id="IPR050606">
    <property type="entry name" value="Calponin-like"/>
</dbReference>
<dbReference type="STRING" id="857566.A0A1E3PGL3"/>
<evidence type="ECO:0000256" key="1">
    <source>
        <dbReference type="SAM" id="MobiDB-lite"/>
    </source>
</evidence>
<feature type="domain" description="Calponin-homology (CH)" evidence="2">
    <location>
        <begin position="20"/>
        <end position="123"/>
    </location>
</feature>
<feature type="region of interest" description="Disordered" evidence="1">
    <location>
        <begin position="211"/>
        <end position="241"/>
    </location>
</feature>
<evidence type="ECO:0000313" key="4">
    <source>
        <dbReference type="Proteomes" id="UP000095009"/>
    </source>
</evidence>
<dbReference type="PROSITE" id="PS50021">
    <property type="entry name" value="CH"/>
    <property type="match status" value="1"/>
</dbReference>
<protein>
    <recommendedName>
        <fullName evidence="2">Calponin-homology (CH) domain-containing protein</fullName>
    </recommendedName>
</protein>
<dbReference type="InterPro" id="IPR003096">
    <property type="entry name" value="SM22_calponin"/>
</dbReference>
<dbReference type="GO" id="GO:0051015">
    <property type="term" value="F:actin filament binding"/>
    <property type="evidence" value="ECO:0007669"/>
    <property type="project" value="TreeGrafter"/>
</dbReference>
<dbReference type="GO" id="GO:0015629">
    <property type="term" value="C:actin cytoskeleton"/>
    <property type="evidence" value="ECO:0007669"/>
    <property type="project" value="TreeGrafter"/>
</dbReference>
<dbReference type="GO" id="GO:0007015">
    <property type="term" value="P:actin filament organization"/>
    <property type="evidence" value="ECO:0007669"/>
    <property type="project" value="TreeGrafter"/>
</dbReference>
<dbReference type="OrthoDB" id="21595at2759"/>
<dbReference type="InterPro" id="IPR001715">
    <property type="entry name" value="CH_dom"/>
</dbReference>
<dbReference type="Proteomes" id="UP000095009">
    <property type="component" value="Unassembled WGS sequence"/>
</dbReference>
<reference evidence="3 4" key="1">
    <citation type="journal article" date="2016" name="Proc. Natl. Acad. Sci. U.S.A.">
        <title>Comparative genomics of biotechnologically important yeasts.</title>
        <authorList>
            <person name="Riley R."/>
            <person name="Haridas S."/>
            <person name="Wolfe K.H."/>
            <person name="Lopes M.R."/>
            <person name="Hittinger C.T."/>
            <person name="Goeker M."/>
            <person name="Salamov A.A."/>
            <person name="Wisecaver J.H."/>
            <person name="Long T.M."/>
            <person name="Calvey C.H."/>
            <person name="Aerts A.L."/>
            <person name="Barry K.W."/>
            <person name="Choi C."/>
            <person name="Clum A."/>
            <person name="Coughlan A.Y."/>
            <person name="Deshpande S."/>
            <person name="Douglass A.P."/>
            <person name="Hanson S.J."/>
            <person name="Klenk H.-P."/>
            <person name="LaButti K.M."/>
            <person name="Lapidus A."/>
            <person name="Lindquist E.A."/>
            <person name="Lipzen A.M."/>
            <person name="Meier-Kolthoff J.P."/>
            <person name="Ohm R.A."/>
            <person name="Otillar R.P."/>
            <person name="Pangilinan J.L."/>
            <person name="Peng Y."/>
            <person name="Rokas A."/>
            <person name="Rosa C.A."/>
            <person name="Scheuner C."/>
            <person name="Sibirny A.A."/>
            <person name="Slot J.C."/>
            <person name="Stielow J.B."/>
            <person name="Sun H."/>
            <person name="Kurtzman C.P."/>
            <person name="Blackwell M."/>
            <person name="Grigoriev I.V."/>
            <person name="Jeffries T.W."/>
        </authorList>
    </citation>
    <scope>NUCLEOTIDE SEQUENCE [LARGE SCALE GENOMIC DNA]</scope>
    <source>
        <strain evidence="3 4">DSM 6958</strain>
    </source>
</reference>
<dbReference type="SUPFAM" id="SSF47576">
    <property type="entry name" value="Calponin-homology domain, CH-domain"/>
    <property type="match status" value="1"/>
</dbReference>
<dbReference type="Gene3D" id="1.10.418.10">
    <property type="entry name" value="Calponin-like domain"/>
    <property type="match status" value="1"/>
</dbReference>
<dbReference type="AlphaFoldDB" id="A0A1E3PGL3"/>
<proteinExistence type="predicted"/>
<dbReference type="PRINTS" id="PR00888">
    <property type="entry name" value="SM22CALPONIN"/>
</dbReference>
<dbReference type="PANTHER" id="PTHR47385:SF14">
    <property type="entry name" value="TRANSGELIN"/>
    <property type="match status" value="1"/>
</dbReference>
<name>A0A1E3PGL3_9ASCO</name>
<dbReference type="SMART" id="SM00033">
    <property type="entry name" value="CH"/>
    <property type="match status" value="1"/>
</dbReference>
<gene>
    <name evidence="3" type="ORF">NADFUDRAFT_83523</name>
</gene>
<keyword evidence="4" id="KW-1185">Reference proteome</keyword>
<accession>A0A1E3PGL3</accession>
<evidence type="ECO:0000313" key="3">
    <source>
        <dbReference type="EMBL" id="ODQ64563.1"/>
    </source>
</evidence>
<organism evidence="3 4">
    <name type="scientific">Nadsonia fulvescens var. elongata DSM 6958</name>
    <dbReference type="NCBI Taxonomy" id="857566"/>
    <lineage>
        <taxon>Eukaryota</taxon>
        <taxon>Fungi</taxon>
        <taxon>Dikarya</taxon>
        <taxon>Ascomycota</taxon>
        <taxon>Saccharomycotina</taxon>
        <taxon>Dipodascomycetes</taxon>
        <taxon>Dipodascales</taxon>
        <taxon>Dipodascales incertae sedis</taxon>
        <taxon>Nadsonia</taxon>
    </lineage>
</organism>
<dbReference type="Pfam" id="PF00307">
    <property type="entry name" value="CH"/>
    <property type="match status" value="1"/>
</dbReference>
<dbReference type="InterPro" id="IPR036872">
    <property type="entry name" value="CH_dom_sf"/>
</dbReference>
<dbReference type="EMBL" id="KV454411">
    <property type="protein sequence ID" value="ODQ64563.1"/>
    <property type="molecule type" value="Genomic_DNA"/>
</dbReference>
<evidence type="ECO:0000259" key="2">
    <source>
        <dbReference type="PROSITE" id="PS50021"/>
    </source>
</evidence>
<dbReference type="PANTHER" id="PTHR47385">
    <property type="entry name" value="CALPONIN"/>
    <property type="match status" value="1"/>
</dbReference>
<sequence>MSVSSLDADLKVLRNSKYDPNMADQLKFWLSNVIDEALPDGDLIDILRDGVYLCKLASIIFPGDVKYKKSAMPFVQMENIQTFLTVAKTLGIPSQELFQTIDLYESQDSAQVLLTLMSFSRYAHEKIPSVPSLGPKLSTPTKPRSHAFANAGADIPAWNTIQYGYMKGASQGTEGLVFGAKRDIIGGIGTRTDNQAQNGQNSREKISATISTISNTVDSKKKIPPPIPPRKPISLTGNSIK</sequence>